<organism evidence="1">
    <name type="scientific">uncultured Caudovirales phage</name>
    <dbReference type="NCBI Taxonomy" id="2100421"/>
    <lineage>
        <taxon>Viruses</taxon>
        <taxon>Duplodnaviria</taxon>
        <taxon>Heunggongvirae</taxon>
        <taxon>Uroviricota</taxon>
        <taxon>Caudoviricetes</taxon>
        <taxon>Peduoviridae</taxon>
        <taxon>Maltschvirus</taxon>
        <taxon>Maltschvirus maltsch</taxon>
    </lineage>
</organism>
<accession>A0A6J7WY68</accession>
<evidence type="ECO:0000313" key="1">
    <source>
        <dbReference type="EMBL" id="CAB5221825.1"/>
    </source>
</evidence>
<proteinExistence type="predicted"/>
<name>A0A6J7WY68_9CAUD</name>
<protein>
    <submittedName>
        <fullName evidence="1">Uncharacterized protein</fullName>
    </submittedName>
</protein>
<reference evidence="1" key="1">
    <citation type="submission" date="2020-05" db="EMBL/GenBank/DDBJ databases">
        <authorList>
            <person name="Chiriac C."/>
            <person name="Salcher M."/>
            <person name="Ghai R."/>
            <person name="Kavagutti S V."/>
        </authorList>
    </citation>
    <scope>NUCLEOTIDE SEQUENCE</scope>
</reference>
<dbReference type="EMBL" id="LR798294">
    <property type="protein sequence ID" value="CAB5221825.1"/>
    <property type="molecule type" value="Genomic_DNA"/>
</dbReference>
<gene>
    <name evidence="1" type="ORF">UFOVP242_93</name>
</gene>
<sequence>MKCIFVNIFFLSKDPNECAQQHVDKHVVKMILEYAQLLSTAHRVIDGVSSIDRGGATGRQRTTYILPDSRDDVLYRATHVNHPSAVWVRQRESHYRWLFGLWIALMDEYTYRYGKVHASSRLIGYLNSPPKNIEFGGGFDNPPPAMPDEYKASTTVQSYRNYYLGPKKSFASWKKRETPTWFV</sequence>